<dbReference type="CDD" id="cd06529">
    <property type="entry name" value="S24_LexA-like"/>
    <property type="match status" value="1"/>
</dbReference>
<dbReference type="PANTHER" id="PTHR40661">
    <property type="match status" value="1"/>
</dbReference>
<evidence type="ECO:0000256" key="1">
    <source>
        <dbReference type="ARBA" id="ARBA00023015"/>
    </source>
</evidence>
<proteinExistence type="predicted"/>
<dbReference type="Pfam" id="PF00717">
    <property type="entry name" value="Peptidase_S24"/>
    <property type="match status" value="1"/>
</dbReference>
<dbReference type="InterPro" id="IPR036286">
    <property type="entry name" value="LexA/Signal_pep-like_sf"/>
</dbReference>
<evidence type="ECO:0000256" key="2">
    <source>
        <dbReference type="ARBA" id="ARBA00023125"/>
    </source>
</evidence>
<keyword evidence="6" id="KW-1185">Reference proteome</keyword>
<dbReference type="InterPro" id="IPR039418">
    <property type="entry name" value="LexA-like"/>
</dbReference>
<evidence type="ECO:0000313" key="6">
    <source>
        <dbReference type="Proteomes" id="UP000273143"/>
    </source>
</evidence>
<dbReference type="KEGG" id="emo:DM558_07730"/>
<dbReference type="PANTHER" id="PTHR40661:SF2">
    <property type="entry name" value="HTH-TYPE TRANSCRIPTIONAL REGULATOR PRTR"/>
    <property type="match status" value="1"/>
</dbReference>
<keyword evidence="1" id="KW-0805">Transcription regulation</keyword>
<dbReference type="Gene3D" id="1.10.260.40">
    <property type="entry name" value="lambda repressor-like DNA-binding domains"/>
    <property type="match status" value="1"/>
</dbReference>
<dbReference type="InterPro" id="IPR010982">
    <property type="entry name" value="Lambda_DNA-bd_dom_sf"/>
</dbReference>
<keyword evidence="3" id="KW-0804">Transcription</keyword>
<dbReference type="SUPFAM" id="SSF51306">
    <property type="entry name" value="LexA/Signal peptidase"/>
    <property type="match status" value="1"/>
</dbReference>
<organism evidence="5 6">
    <name type="scientific">Entomomonas moraniae</name>
    <dbReference type="NCBI Taxonomy" id="2213226"/>
    <lineage>
        <taxon>Bacteria</taxon>
        <taxon>Pseudomonadati</taxon>
        <taxon>Pseudomonadota</taxon>
        <taxon>Gammaproteobacteria</taxon>
        <taxon>Pseudomonadales</taxon>
        <taxon>Pseudomonadaceae</taxon>
        <taxon>Entomomonas</taxon>
    </lineage>
</organism>
<dbReference type="CDD" id="cd00093">
    <property type="entry name" value="HTH_XRE"/>
    <property type="match status" value="1"/>
</dbReference>
<dbReference type="SMART" id="SM00530">
    <property type="entry name" value="HTH_XRE"/>
    <property type="match status" value="1"/>
</dbReference>
<dbReference type="Proteomes" id="UP000273143">
    <property type="component" value="Chromosome"/>
</dbReference>
<dbReference type="Gene3D" id="2.10.109.10">
    <property type="entry name" value="Umud Fragment, subunit A"/>
    <property type="match status" value="1"/>
</dbReference>
<gene>
    <name evidence="5" type="ORF">DM558_07730</name>
</gene>
<dbReference type="AlphaFoldDB" id="A0A451EQS1"/>
<dbReference type="GO" id="GO:0003677">
    <property type="term" value="F:DNA binding"/>
    <property type="evidence" value="ECO:0007669"/>
    <property type="project" value="UniProtKB-KW"/>
</dbReference>
<dbReference type="InterPro" id="IPR001387">
    <property type="entry name" value="Cro/C1-type_HTH"/>
</dbReference>
<protein>
    <submittedName>
        <fullName evidence="5">XRE family transcriptional regulator</fullName>
    </submittedName>
</protein>
<keyword evidence="2" id="KW-0238">DNA-binding</keyword>
<name>A0A451EQS1_9GAMM</name>
<accession>A0A451EQS1</accession>
<dbReference type="SUPFAM" id="SSF47413">
    <property type="entry name" value="lambda repressor-like DNA-binding domains"/>
    <property type="match status" value="1"/>
</dbReference>
<dbReference type="InterPro" id="IPR015927">
    <property type="entry name" value="Peptidase_S24_S26A/B/C"/>
</dbReference>
<feature type="domain" description="HTH cro/C1-type" evidence="4">
    <location>
        <begin position="33"/>
        <end position="81"/>
    </location>
</feature>
<sequence>MKRRELTDEEKAESLRLKSIYEARKDEAKASGRKLNQTDISEQCGWSNQSAFSQFANGRIPLNLEALLKLSSALNFDVSEVSPRLAKLINKPLLNKKQDHIEVIGDISPWDDNTPLDDDEVEIPLIKDIQLSAGCGRIASSEHNTGRKLRFDKKTLIKQGVSFNYALCVPVSGNSMEPLIQDGSVVGIDTANTNIVDGKIYAVVIENELARVKQLYRLPNNRVRLRSFNRDEYEDEEYSLDDIRVVGKVFWSSVLWD</sequence>
<reference evidence="6" key="1">
    <citation type="submission" date="2018-06" db="EMBL/GenBank/DDBJ databases">
        <title>Complete genome of Pseudomonas insecticola strain QZS01.</title>
        <authorList>
            <person name="Wang J."/>
            <person name="Su Q."/>
        </authorList>
    </citation>
    <scope>NUCLEOTIDE SEQUENCE [LARGE SCALE GENOMIC DNA]</scope>
    <source>
        <strain evidence="6">QZS01</strain>
    </source>
</reference>
<dbReference type="PROSITE" id="PS50943">
    <property type="entry name" value="HTH_CROC1"/>
    <property type="match status" value="1"/>
</dbReference>
<evidence type="ECO:0000313" key="5">
    <source>
        <dbReference type="EMBL" id="AZS52200.1"/>
    </source>
</evidence>
<dbReference type="EMBL" id="CP029822">
    <property type="protein sequence ID" value="AZS52200.1"/>
    <property type="molecule type" value="Genomic_DNA"/>
</dbReference>
<evidence type="ECO:0000259" key="4">
    <source>
        <dbReference type="PROSITE" id="PS50943"/>
    </source>
</evidence>
<evidence type="ECO:0000256" key="3">
    <source>
        <dbReference type="ARBA" id="ARBA00023163"/>
    </source>
</evidence>